<proteinExistence type="predicted"/>
<evidence type="ECO:0000313" key="2">
    <source>
        <dbReference type="EMBL" id="KAG8237837.1"/>
    </source>
</evidence>
<accession>A0A8K0KND9</accession>
<dbReference type="Proteomes" id="UP000792457">
    <property type="component" value="Unassembled WGS sequence"/>
</dbReference>
<name>A0A8K0KND9_LADFU</name>
<comment type="caution">
    <text evidence="2">The sequence shown here is derived from an EMBL/GenBank/DDBJ whole genome shotgun (WGS) entry which is preliminary data.</text>
</comment>
<organism evidence="2 3">
    <name type="scientific">Ladona fulva</name>
    <name type="common">Scarce chaser dragonfly</name>
    <name type="synonym">Libellula fulva</name>
    <dbReference type="NCBI Taxonomy" id="123851"/>
    <lineage>
        <taxon>Eukaryota</taxon>
        <taxon>Metazoa</taxon>
        <taxon>Ecdysozoa</taxon>
        <taxon>Arthropoda</taxon>
        <taxon>Hexapoda</taxon>
        <taxon>Insecta</taxon>
        <taxon>Pterygota</taxon>
        <taxon>Palaeoptera</taxon>
        <taxon>Odonata</taxon>
        <taxon>Epiprocta</taxon>
        <taxon>Anisoptera</taxon>
        <taxon>Libelluloidea</taxon>
        <taxon>Libellulidae</taxon>
        <taxon>Ladona</taxon>
    </lineage>
</organism>
<reference evidence="2" key="1">
    <citation type="submission" date="2013-04" db="EMBL/GenBank/DDBJ databases">
        <authorList>
            <person name="Qu J."/>
            <person name="Murali S.C."/>
            <person name="Bandaranaike D."/>
            <person name="Bellair M."/>
            <person name="Blankenburg K."/>
            <person name="Chao H."/>
            <person name="Dinh H."/>
            <person name="Doddapaneni H."/>
            <person name="Downs B."/>
            <person name="Dugan-Rocha S."/>
            <person name="Elkadiri S."/>
            <person name="Gnanaolivu R.D."/>
            <person name="Hernandez B."/>
            <person name="Javaid M."/>
            <person name="Jayaseelan J.C."/>
            <person name="Lee S."/>
            <person name="Li M."/>
            <person name="Ming W."/>
            <person name="Munidasa M."/>
            <person name="Muniz J."/>
            <person name="Nguyen L."/>
            <person name="Ongeri F."/>
            <person name="Osuji N."/>
            <person name="Pu L.-L."/>
            <person name="Puazo M."/>
            <person name="Qu C."/>
            <person name="Quiroz J."/>
            <person name="Raj R."/>
            <person name="Weissenberger G."/>
            <person name="Xin Y."/>
            <person name="Zou X."/>
            <person name="Han Y."/>
            <person name="Richards S."/>
            <person name="Worley K."/>
            <person name="Muzny D."/>
            <person name="Gibbs R."/>
        </authorList>
    </citation>
    <scope>NUCLEOTIDE SEQUENCE</scope>
    <source>
        <strain evidence="2">Sampled in the wild</strain>
    </source>
</reference>
<dbReference type="EMBL" id="KZ309230">
    <property type="protein sequence ID" value="KAG8237837.1"/>
    <property type="molecule type" value="Genomic_DNA"/>
</dbReference>
<dbReference type="AlphaFoldDB" id="A0A8K0KND9"/>
<evidence type="ECO:0000256" key="1">
    <source>
        <dbReference type="SAM" id="MobiDB-lite"/>
    </source>
</evidence>
<sequence length="162" mass="18513">MSFQNFITFVTSRIRCLISSVYSWLGNENENNQLLNDRNYDQGQGNEREEDNTPDPPPLPPLQLLATMQLPLLHHHHQSLREVLEPLAEALAAHPVAQQPQLRLGKRWRIENHIENIQAIEKALEEFENEETPAVSDETKNVTSEELAMEASDEIKQANSIP</sequence>
<feature type="region of interest" description="Disordered" evidence="1">
    <location>
        <begin position="129"/>
        <end position="162"/>
    </location>
</feature>
<evidence type="ECO:0000313" key="3">
    <source>
        <dbReference type="Proteomes" id="UP000792457"/>
    </source>
</evidence>
<reference evidence="2" key="2">
    <citation type="submission" date="2017-10" db="EMBL/GenBank/DDBJ databases">
        <title>Ladona fulva Genome sequencing and assembly.</title>
        <authorList>
            <person name="Murali S."/>
            <person name="Richards S."/>
            <person name="Bandaranaike D."/>
            <person name="Bellair M."/>
            <person name="Blankenburg K."/>
            <person name="Chao H."/>
            <person name="Dinh H."/>
            <person name="Doddapaneni H."/>
            <person name="Dugan-Rocha S."/>
            <person name="Elkadiri S."/>
            <person name="Gnanaolivu R."/>
            <person name="Hernandez B."/>
            <person name="Skinner E."/>
            <person name="Javaid M."/>
            <person name="Lee S."/>
            <person name="Li M."/>
            <person name="Ming W."/>
            <person name="Munidasa M."/>
            <person name="Muniz J."/>
            <person name="Nguyen L."/>
            <person name="Hughes D."/>
            <person name="Osuji N."/>
            <person name="Pu L.-L."/>
            <person name="Puazo M."/>
            <person name="Qu C."/>
            <person name="Quiroz J."/>
            <person name="Raj R."/>
            <person name="Weissenberger G."/>
            <person name="Xin Y."/>
            <person name="Zou X."/>
            <person name="Han Y."/>
            <person name="Worley K."/>
            <person name="Muzny D."/>
            <person name="Gibbs R."/>
        </authorList>
    </citation>
    <scope>NUCLEOTIDE SEQUENCE</scope>
    <source>
        <strain evidence="2">Sampled in the wild</strain>
    </source>
</reference>
<protein>
    <submittedName>
        <fullName evidence="2">Uncharacterized protein</fullName>
    </submittedName>
</protein>
<dbReference type="OrthoDB" id="10642911at2759"/>
<feature type="region of interest" description="Disordered" evidence="1">
    <location>
        <begin position="32"/>
        <end position="60"/>
    </location>
</feature>
<keyword evidence="3" id="KW-1185">Reference proteome</keyword>
<gene>
    <name evidence="2" type="ORF">J437_LFUL002446</name>
</gene>